<dbReference type="AlphaFoldDB" id="A0A098E6W7"/>
<gene>
    <name evidence="1" type="primary">mat</name>
    <name evidence="1" type="ORF">MSIBF_A1300003</name>
</gene>
<dbReference type="Gene3D" id="3.30.300.10">
    <property type="match status" value="1"/>
</dbReference>
<evidence type="ECO:0000313" key="1">
    <source>
        <dbReference type="EMBL" id="CEG11214.1"/>
    </source>
</evidence>
<dbReference type="InterPro" id="IPR027790">
    <property type="entry name" value="AdoMet_synthase_2_family"/>
</dbReference>
<accession>A0A098E6W7</accession>
<dbReference type="EC" id="2.5.1.6" evidence="1"/>
<dbReference type="GO" id="GO:0004478">
    <property type="term" value="F:methionine adenosyltransferase activity"/>
    <property type="evidence" value="ECO:0007669"/>
    <property type="project" value="UniProtKB-EC"/>
</dbReference>
<dbReference type="EMBL" id="CCXY01000036">
    <property type="protein sequence ID" value="CEG11214.1"/>
    <property type="molecule type" value="Genomic_DNA"/>
</dbReference>
<dbReference type="PANTHER" id="PTHR36697:SF1">
    <property type="entry name" value="S-ADENOSYLMETHIONINE SYNTHASE"/>
    <property type="match status" value="1"/>
</dbReference>
<dbReference type="InterPro" id="IPR042543">
    <property type="entry name" value="AdoMet_synthase_2"/>
</dbReference>
<sequence>MKFYIEEHKGKSVDEGKIEIVERKGLGHPDYMADSIAEAFSRNLSKYYIEHFGTILHHNVDKLEIVGGNVDVEFSGGKFLKPMLIFFSGRATAKVGNENVPLGKIAEQSAKNFIKENYRFVNPDDEKQIKFMVETKSGSTDLVGVYDRKDVLSSGKILANDTSIGIGYAPLTITERTIKELEMYLNSKKFKEKYPYSGEDIKIMGTRIDKKLDLTIAMGFVSKFVNSESDYWKYKDKLMEEIRKFVESKISDSEISLNEKGVDLGENGSRGIYLNTADVRKKRGEKGNIYLTLTGMSAEQGDDGAVGRGNRVNGIIPFQRPLSMEAVAGKNPVNHIGKLYNVMAFRLAAQIYSELSKEIRQVEVKLLSQIGISITDPYIAYASVIPAGNVKVSDLEGKINKIFEEELTKEKFENLRKEFVEGKIEVC</sequence>
<dbReference type="PANTHER" id="PTHR36697">
    <property type="entry name" value="S-ADENOSYLMETHIONINE SYNTHASE"/>
    <property type="match status" value="1"/>
</dbReference>
<proteinExistence type="predicted"/>
<keyword evidence="1" id="KW-0808">Transferase</keyword>
<dbReference type="Pfam" id="PF01941">
    <property type="entry name" value="AdoMet_Synthase"/>
    <property type="match status" value="1"/>
</dbReference>
<dbReference type="InterPro" id="IPR042544">
    <property type="entry name" value="AdoMet_synthase_3"/>
</dbReference>
<dbReference type="Gene3D" id="3.30.300.340">
    <property type="entry name" value="S-adenosylmethionine synthetase, N-terminal domain"/>
    <property type="match status" value="1"/>
</dbReference>
<reference evidence="1" key="1">
    <citation type="submission" date="2014-09" db="EMBL/GenBank/DDBJ databases">
        <authorList>
            <person name="Probst J Alexander"/>
        </authorList>
    </citation>
    <scope>NUCLEOTIDE SEQUENCE</scope>
</reference>
<protein>
    <submittedName>
        <fullName evidence="1">S-adenosylmethionine synthase</fullName>
        <ecNumber evidence="1">2.5.1.6</ecNumber>
    </submittedName>
</protein>
<name>A0A098E6W7_9ZZZZ</name>
<dbReference type="Gene3D" id="3.30.300.280">
    <property type="entry name" value="S-adenosylmethionine synthetase, C-terminal domain"/>
    <property type="match status" value="1"/>
</dbReference>
<organism evidence="1">
    <name type="scientific">groundwater metagenome</name>
    <dbReference type="NCBI Taxonomy" id="717931"/>
    <lineage>
        <taxon>unclassified sequences</taxon>
        <taxon>metagenomes</taxon>
        <taxon>ecological metagenomes</taxon>
    </lineage>
</organism>